<organism evidence="1 2">
    <name type="scientific">Trifolium medium</name>
    <dbReference type="NCBI Taxonomy" id="97028"/>
    <lineage>
        <taxon>Eukaryota</taxon>
        <taxon>Viridiplantae</taxon>
        <taxon>Streptophyta</taxon>
        <taxon>Embryophyta</taxon>
        <taxon>Tracheophyta</taxon>
        <taxon>Spermatophyta</taxon>
        <taxon>Magnoliopsida</taxon>
        <taxon>eudicotyledons</taxon>
        <taxon>Gunneridae</taxon>
        <taxon>Pentapetalae</taxon>
        <taxon>rosids</taxon>
        <taxon>fabids</taxon>
        <taxon>Fabales</taxon>
        <taxon>Fabaceae</taxon>
        <taxon>Papilionoideae</taxon>
        <taxon>50 kb inversion clade</taxon>
        <taxon>NPAAA clade</taxon>
        <taxon>Hologalegina</taxon>
        <taxon>IRL clade</taxon>
        <taxon>Trifolieae</taxon>
        <taxon>Trifolium</taxon>
    </lineage>
</organism>
<protein>
    <submittedName>
        <fullName evidence="1">Uncharacterized protein</fullName>
    </submittedName>
</protein>
<dbReference type="EMBL" id="LXQA010143336">
    <property type="protein sequence ID" value="MCI24747.1"/>
    <property type="molecule type" value="Genomic_DNA"/>
</dbReference>
<evidence type="ECO:0000313" key="1">
    <source>
        <dbReference type="EMBL" id="MCI24747.1"/>
    </source>
</evidence>
<dbReference type="Proteomes" id="UP000265520">
    <property type="component" value="Unassembled WGS sequence"/>
</dbReference>
<accession>A0A392QLE8</accession>
<comment type="caution">
    <text evidence="1">The sequence shown here is derived from an EMBL/GenBank/DDBJ whole genome shotgun (WGS) entry which is preliminary data.</text>
</comment>
<proteinExistence type="predicted"/>
<evidence type="ECO:0000313" key="2">
    <source>
        <dbReference type="Proteomes" id="UP000265520"/>
    </source>
</evidence>
<keyword evidence="2" id="KW-1185">Reference proteome</keyword>
<dbReference type="AlphaFoldDB" id="A0A392QLE8"/>
<feature type="non-terminal residue" evidence="1">
    <location>
        <position position="64"/>
    </location>
</feature>
<sequence length="64" mass="7098">MVVNVELFASKNRTLSILISSQALDSAPHAKFPECFLASRLQIFALGLESRRSWVRAPLVLLEG</sequence>
<name>A0A392QLE8_9FABA</name>
<reference evidence="1 2" key="1">
    <citation type="journal article" date="2018" name="Front. Plant Sci.">
        <title>Red Clover (Trifolium pratense) and Zigzag Clover (T. medium) - A Picture of Genomic Similarities and Differences.</title>
        <authorList>
            <person name="Dluhosova J."/>
            <person name="Istvanek J."/>
            <person name="Nedelnik J."/>
            <person name="Repkova J."/>
        </authorList>
    </citation>
    <scope>NUCLEOTIDE SEQUENCE [LARGE SCALE GENOMIC DNA]</scope>
    <source>
        <strain evidence="2">cv. 10/8</strain>
        <tissue evidence="1">Leaf</tissue>
    </source>
</reference>